<accession>Q2INW8</accession>
<feature type="compositionally biased region" description="Low complexity" evidence="1">
    <location>
        <begin position="294"/>
        <end position="331"/>
    </location>
</feature>
<feature type="compositionally biased region" description="Basic and acidic residues" evidence="1">
    <location>
        <begin position="456"/>
        <end position="482"/>
    </location>
</feature>
<dbReference type="STRING" id="290397.Adeh_0726"/>
<feature type="compositionally biased region" description="Low complexity" evidence="1">
    <location>
        <begin position="343"/>
        <end position="352"/>
    </location>
</feature>
<feature type="region of interest" description="Disordered" evidence="1">
    <location>
        <begin position="253"/>
        <end position="392"/>
    </location>
</feature>
<dbReference type="PROSITE" id="PS50076">
    <property type="entry name" value="DNAJ_2"/>
    <property type="match status" value="1"/>
</dbReference>
<dbReference type="KEGG" id="ade:Adeh_0726"/>
<evidence type="ECO:0000256" key="1">
    <source>
        <dbReference type="SAM" id="MobiDB-lite"/>
    </source>
</evidence>
<evidence type="ECO:0000313" key="5">
    <source>
        <dbReference type="Proteomes" id="UP000001935"/>
    </source>
</evidence>
<organism evidence="4 5">
    <name type="scientific">Anaeromyxobacter dehalogenans (strain 2CP-C)</name>
    <dbReference type="NCBI Taxonomy" id="290397"/>
    <lineage>
        <taxon>Bacteria</taxon>
        <taxon>Pseudomonadati</taxon>
        <taxon>Myxococcota</taxon>
        <taxon>Myxococcia</taxon>
        <taxon>Myxococcales</taxon>
        <taxon>Cystobacterineae</taxon>
        <taxon>Anaeromyxobacteraceae</taxon>
        <taxon>Anaeromyxobacter</taxon>
    </lineage>
</organism>
<dbReference type="Pfam" id="PF14332">
    <property type="entry name" value="DUF4388"/>
    <property type="match status" value="1"/>
</dbReference>
<dbReference type="SUPFAM" id="SSF46565">
    <property type="entry name" value="Chaperone J-domain"/>
    <property type="match status" value="1"/>
</dbReference>
<dbReference type="EMBL" id="CP000251">
    <property type="protein sequence ID" value="ABC80501.1"/>
    <property type="molecule type" value="Genomic_DNA"/>
</dbReference>
<dbReference type="Gene3D" id="3.40.50.2300">
    <property type="match status" value="1"/>
</dbReference>
<evidence type="ECO:0000259" key="3">
    <source>
        <dbReference type="PROSITE" id="PS50076"/>
    </source>
</evidence>
<dbReference type="SUPFAM" id="SSF52172">
    <property type="entry name" value="CheY-like"/>
    <property type="match status" value="1"/>
</dbReference>
<dbReference type="InterPro" id="IPR001623">
    <property type="entry name" value="DnaJ_domain"/>
</dbReference>
<dbReference type="Proteomes" id="UP000001935">
    <property type="component" value="Chromosome"/>
</dbReference>
<feature type="region of interest" description="Disordered" evidence="1">
    <location>
        <begin position="94"/>
        <end position="178"/>
    </location>
</feature>
<dbReference type="AlphaFoldDB" id="Q2INW8"/>
<dbReference type="eggNOG" id="COG3706">
    <property type="taxonomic scope" value="Bacteria"/>
</dbReference>
<dbReference type="InterPro" id="IPR025497">
    <property type="entry name" value="PatA-like_N"/>
</dbReference>
<feature type="compositionally biased region" description="Low complexity" evidence="1">
    <location>
        <begin position="256"/>
        <end position="266"/>
    </location>
</feature>
<proteinExistence type="predicted"/>
<feature type="compositionally biased region" description="Low complexity" evidence="1">
    <location>
        <begin position="556"/>
        <end position="569"/>
    </location>
</feature>
<sequence length="908" mass="93891">MKRVLLRAGHAPALATSAADALAALEGAAPDLVVLAAACDGGEALALARRVAEDPATAHVPMIVIGDADPLPRGARRLPRPVDPAQLQEEVAARLGPPTSAPAPRPGNTTPARPARPASPTAAGADPGAARRAAAEALRARAEELRRSGGGPAVPAPPPRAAPAPAGSKPSAPGAAGGLDALAPADALASALAAGPATGGDLGLADEDGLDALLRRLEAGDDGPAAEDASAPDAADRAVQALAELFDDAPLPAPAVPAAAPARTASPPRPAASPGPAAARPAEPRRPAAPPRPASAASAPARAAPAPARAAPAPARTPATAPASSGAARAEPAARPRAELRAPPDAATATRAAEADARARAETEQEALRARGAEEKAAAEAEARRRAEEELQRVRAQLETERRSAEQRIATVMERAAAEESAAEELRRAAEEDARRRAEEEEEKLRAAIASARAEMEALRRRGEEEARRRAEAEAELRRLSERSPPPAAVPPRPPAGFPFPPAPPVAPPEEPFLPSFEPPAAAVPAPADPAEDAARRRVAALRGAAPAPPPPRPAAAPAGDGEALAPPPAELRAGTLADLPAPRLLALAARARLAGRLDFQGELARSLWFEDGRVVGASSADPAERVEELALRFGLVTRDQHRQVAGAAAALPTRRAALLLLERGFLKPTELTGLARRRTEEVVSGVFADGAARFRWVAQAVPADERTALERGPLALAVEGVRRRWRAAEVEALLGGPGTLLAPAEGAPDEAELGLSPEERRVVALADGLRTLDEIVQASPLDGLSTRQALAALVAVGALSVRLLQSGRPVPASDAIDLARVREKLDQVRRADYFTVLGVGRLCTPHEVREAADRLAAELHPERFAALRDPALTEALQEIQQVVLDARDVLADDRLRQEYLRGLGDAR</sequence>
<protein>
    <recommendedName>
        <fullName evidence="3">J domain-containing protein</fullName>
    </recommendedName>
</protein>
<dbReference type="InterPro" id="IPR036869">
    <property type="entry name" value="J_dom_sf"/>
</dbReference>
<evidence type="ECO:0000313" key="4">
    <source>
        <dbReference type="EMBL" id="ABC80501.1"/>
    </source>
</evidence>
<reference evidence="4 5" key="1">
    <citation type="submission" date="2006-01" db="EMBL/GenBank/DDBJ databases">
        <title>Complete sequence of Anaeromyxobacter dehalogenans 2CP-C.</title>
        <authorList>
            <consortium name="US DOE Joint Genome Institute"/>
            <person name="Copeland A."/>
            <person name="Lucas S."/>
            <person name="Lapidus A."/>
            <person name="Barry K."/>
            <person name="Detter J.C."/>
            <person name="Glavina T."/>
            <person name="Hammon N."/>
            <person name="Israni S."/>
            <person name="Pitluck S."/>
            <person name="Brettin T."/>
            <person name="Bruce D."/>
            <person name="Han C."/>
            <person name="Tapia R."/>
            <person name="Gilna P."/>
            <person name="Kiss H."/>
            <person name="Schmutz J."/>
            <person name="Larimer F."/>
            <person name="Land M."/>
            <person name="Kyrpides N."/>
            <person name="Anderson I."/>
            <person name="Sanford R.A."/>
            <person name="Ritalahti K.M."/>
            <person name="Thomas H.S."/>
            <person name="Kirby J.R."/>
            <person name="Zhulin I.B."/>
            <person name="Loeffler F.E."/>
            <person name="Richardson P."/>
        </authorList>
    </citation>
    <scope>NUCLEOTIDE SEQUENCE [LARGE SCALE GENOMIC DNA]</scope>
    <source>
        <strain evidence="4 5">2CP-C</strain>
    </source>
</reference>
<feature type="signal peptide" evidence="2">
    <location>
        <begin position="1"/>
        <end position="23"/>
    </location>
</feature>
<dbReference type="eggNOG" id="COG0484">
    <property type="taxonomic scope" value="Bacteria"/>
</dbReference>
<feature type="domain" description="J" evidence="3">
    <location>
        <begin position="833"/>
        <end position="904"/>
    </location>
</feature>
<dbReference type="Gene3D" id="1.10.287.110">
    <property type="entry name" value="DnaJ domain"/>
    <property type="match status" value="1"/>
</dbReference>
<name>Q2INW8_ANADE</name>
<feature type="compositionally biased region" description="Basic and acidic residues" evidence="1">
    <location>
        <begin position="332"/>
        <end position="342"/>
    </location>
</feature>
<keyword evidence="2" id="KW-0732">Signal</keyword>
<evidence type="ECO:0000256" key="2">
    <source>
        <dbReference type="SAM" id="SignalP"/>
    </source>
</evidence>
<feature type="compositionally biased region" description="Basic and acidic residues" evidence="1">
    <location>
        <begin position="138"/>
        <end position="147"/>
    </location>
</feature>
<feature type="chain" id="PRO_5004209806" description="J domain-containing protein" evidence="2">
    <location>
        <begin position="24"/>
        <end position="908"/>
    </location>
</feature>
<feature type="compositionally biased region" description="Low complexity" evidence="1">
    <location>
        <begin position="106"/>
        <end position="137"/>
    </location>
</feature>
<feature type="region of interest" description="Disordered" evidence="1">
    <location>
        <begin position="414"/>
        <end position="444"/>
    </location>
</feature>
<feature type="compositionally biased region" description="Low complexity" evidence="1">
    <location>
        <begin position="513"/>
        <end position="526"/>
    </location>
</feature>
<gene>
    <name evidence="4" type="ordered locus">Adeh_0726</name>
</gene>
<dbReference type="CDD" id="cd06257">
    <property type="entry name" value="DnaJ"/>
    <property type="match status" value="1"/>
</dbReference>
<dbReference type="HOGENOM" id="CLU_289808_0_0_7"/>
<feature type="region of interest" description="Disordered" evidence="1">
    <location>
        <begin position="456"/>
        <end position="569"/>
    </location>
</feature>
<dbReference type="InterPro" id="IPR011006">
    <property type="entry name" value="CheY-like_superfamily"/>
</dbReference>
<feature type="compositionally biased region" description="Basic and acidic residues" evidence="1">
    <location>
        <begin position="353"/>
        <end position="392"/>
    </location>
</feature>
<feature type="compositionally biased region" description="Pro residues" evidence="1">
    <location>
        <begin position="484"/>
        <end position="512"/>
    </location>
</feature>
<feature type="compositionally biased region" description="Basic and acidic residues" evidence="1">
    <location>
        <begin position="424"/>
        <end position="444"/>
    </location>
</feature>
<feature type="compositionally biased region" description="Low complexity" evidence="1">
    <location>
        <begin position="163"/>
        <end position="178"/>
    </location>
</feature>